<dbReference type="Proteomes" id="UP001140949">
    <property type="component" value="Unassembled WGS sequence"/>
</dbReference>
<accession>A0AAX6E3E1</accession>
<dbReference type="InterPro" id="IPR027640">
    <property type="entry name" value="Kinesin-like_fam"/>
</dbReference>
<dbReference type="Gene3D" id="3.40.850.10">
    <property type="entry name" value="Kinesin motor domain"/>
    <property type="match status" value="1"/>
</dbReference>
<name>A0AAX6E3E1_IRIPA</name>
<dbReference type="InterPro" id="IPR027417">
    <property type="entry name" value="P-loop_NTPase"/>
</dbReference>
<dbReference type="AlphaFoldDB" id="A0AAX6E3E1"/>
<evidence type="ECO:0000313" key="8">
    <source>
        <dbReference type="EMBL" id="KAJ6798607.1"/>
    </source>
</evidence>
<dbReference type="GO" id="GO:0008017">
    <property type="term" value="F:microtubule binding"/>
    <property type="evidence" value="ECO:0007669"/>
    <property type="project" value="InterPro"/>
</dbReference>
<sequence>MASGGAALSMSVASVVEDVLEQHGSSRLSDVDLASRRAHEAATRRSDAARWLRRTVGVVLGKDLPEEPSEEEFRLGLRNGIILCNALNRVQPGAVPKVVEAHGDSVAVPDGAALSAYQYFENVRNFLVALEGMGLPTFEASDLEKGGKGSRVVDSVLALKDHSECKQMGRKYGGILRSVGSGKHFIRKNSDAFMTSLSRSQSMNDKLQDGHSSEHNLSGDISSESTEMRTSHSLNMLVRTVLSDKKPEEVTLLVESMLSRVMQEFERRIASQNDITLKDMSVGSKPFPEHEFSSTSSETKMEAKEDISAKSVEEKIHVNLINEEPSSERSSKHQSILDRQQKEIKELKHILRTARAGMEFMKSQYSEEFNNLGKHLRVLSSAASGYNKVLAENRKLYNQVQDLKGNIRVYCRVRPFLPGQLNGMSTVGRIDDGTITIITPSKYGKEGRRSFNFNKVFGLSASQAEVFSDMQPLIRSVLDGYNVCIFAYGQTGSGKTHTMSGPKELNEQTIGVNYRALNDLFYLSEQRRDTFYYEISVQMIEIYNEQVRDLLVN</sequence>
<evidence type="ECO:0000256" key="4">
    <source>
        <dbReference type="PROSITE-ProRule" id="PRU00283"/>
    </source>
</evidence>
<dbReference type="InterPro" id="IPR036872">
    <property type="entry name" value="CH_dom_sf"/>
</dbReference>
<evidence type="ECO:0000256" key="5">
    <source>
        <dbReference type="SAM" id="MobiDB-lite"/>
    </source>
</evidence>
<keyword evidence="9" id="KW-1185">Reference proteome</keyword>
<dbReference type="PROSITE" id="PS50021">
    <property type="entry name" value="CH"/>
    <property type="match status" value="1"/>
</dbReference>
<dbReference type="SMART" id="SM00033">
    <property type="entry name" value="CH"/>
    <property type="match status" value="1"/>
</dbReference>
<dbReference type="PANTHER" id="PTHR47972:SF39">
    <property type="entry name" value="KINESIN-LIKE PROTEIN KIN-14I"/>
    <property type="match status" value="1"/>
</dbReference>
<evidence type="ECO:0000313" key="9">
    <source>
        <dbReference type="Proteomes" id="UP001140949"/>
    </source>
</evidence>
<keyword evidence="3 4" id="KW-0505">Motor protein</keyword>
<comment type="caution">
    <text evidence="8">The sequence shown here is derived from an EMBL/GenBank/DDBJ whole genome shotgun (WGS) entry which is preliminary data.</text>
</comment>
<dbReference type="PROSITE" id="PS50067">
    <property type="entry name" value="KINESIN_MOTOR_2"/>
    <property type="match status" value="1"/>
</dbReference>
<feature type="compositionally biased region" description="Polar residues" evidence="5">
    <location>
        <begin position="215"/>
        <end position="225"/>
    </location>
</feature>
<dbReference type="InterPro" id="IPR031852">
    <property type="entry name" value="Vik1/Cik1_MT-bd"/>
</dbReference>
<comment type="similarity">
    <text evidence="1">Belongs to the TRAFAC class myosin-kinesin ATPase superfamily. Kinesin family. KIN-14 subfamily.</text>
</comment>
<reference evidence="8" key="2">
    <citation type="submission" date="2023-04" db="EMBL/GenBank/DDBJ databases">
        <authorList>
            <person name="Bruccoleri R.E."/>
            <person name="Oakeley E.J."/>
            <person name="Faust A.-M."/>
            <person name="Dessus-Babus S."/>
            <person name="Altorfer M."/>
            <person name="Burckhardt D."/>
            <person name="Oertli M."/>
            <person name="Naumann U."/>
            <person name="Petersen F."/>
            <person name="Wong J."/>
        </authorList>
    </citation>
    <scope>NUCLEOTIDE SEQUENCE</scope>
    <source>
        <strain evidence="8">GSM-AAB239-AS_SAM_17_03QT</strain>
        <tissue evidence="8">Leaf</tissue>
    </source>
</reference>
<dbReference type="InterPro" id="IPR001752">
    <property type="entry name" value="Kinesin_motor_dom"/>
</dbReference>
<dbReference type="InterPro" id="IPR001715">
    <property type="entry name" value="CH_dom"/>
</dbReference>
<dbReference type="EMBL" id="JANAVB010040218">
    <property type="protein sequence ID" value="KAJ6798607.1"/>
    <property type="molecule type" value="Genomic_DNA"/>
</dbReference>
<dbReference type="Gene3D" id="1.10.418.10">
    <property type="entry name" value="Calponin-like domain"/>
    <property type="match status" value="1"/>
</dbReference>
<feature type="region of interest" description="Disordered" evidence="5">
    <location>
        <begin position="197"/>
        <end position="230"/>
    </location>
</feature>
<evidence type="ECO:0000256" key="2">
    <source>
        <dbReference type="ARBA" id="ARBA00022701"/>
    </source>
</evidence>
<dbReference type="GO" id="GO:0007018">
    <property type="term" value="P:microtubule-based movement"/>
    <property type="evidence" value="ECO:0007669"/>
    <property type="project" value="InterPro"/>
</dbReference>
<evidence type="ECO:0000256" key="1">
    <source>
        <dbReference type="ARBA" id="ARBA00010899"/>
    </source>
</evidence>
<keyword evidence="4" id="KW-0547">Nucleotide-binding</keyword>
<dbReference type="SUPFAM" id="SSF47576">
    <property type="entry name" value="Calponin-homology domain, CH-domain"/>
    <property type="match status" value="1"/>
</dbReference>
<dbReference type="FunFam" id="3.40.850.10:FF:000111">
    <property type="entry name" value="p-loop nucleoside triphosphate hydrolase superfamily protein with CH (Calponin Homology) domain"/>
    <property type="match status" value="1"/>
</dbReference>
<proteinExistence type="inferred from homology"/>
<evidence type="ECO:0000256" key="3">
    <source>
        <dbReference type="ARBA" id="ARBA00023175"/>
    </source>
</evidence>
<feature type="domain" description="Calponin-homology (CH)" evidence="6">
    <location>
        <begin position="42"/>
        <end position="164"/>
    </location>
</feature>
<dbReference type="GO" id="GO:0005874">
    <property type="term" value="C:microtubule"/>
    <property type="evidence" value="ECO:0007669"/>
    <property type="project" value="UniProtKB-KW"/>
</dbReference>
<keyword evidence="2" id="KW-0493">Microtubule</keyword>
<reference evidence="8" key="1">
    <citation type="journal article" date="2023" name="GigaByte">
        <title>Genome assembly of the bearded iris, Iris pallida Lam.</title>
        <authorList>
            <person name="Bruccoleri R.E."/>
            <person name="Oakeley E.J."/>
            <person name="Faust A.M.E."/>
            <person name="Altorfer M."/>
            <person name="Dessus-Babus S."/>
            <person name="Burckhardt D."/>
            <person name="Oertli M."/>
            <person name="Naumann U."/>
            <person name="Petersen F."/>
            <person name="Wong J."/>
        </authorList>
    </citation>
    <scope>NUCLEOTIDE SEQUENCE</scope>
    <source>
        <strain evidence="8">GSM-AAB239-AS_SAM_17_03QT</strain>
    </source>
</reference>
<feature type="region of interest" description="Disordered" evidence="5">
    <location>
        <begin position="280"/>
        <end position="302"/>
    </location>
</feature>
<gene>
    <name evidence="8" type="ORF">M6B38_210080</name>
</gene>
<organism evidence="8 9">
    <name type="scientific">Iris pallida</name>
    <name type="common">Sweet iris</name>
    <dbReference type="NCBI Taxonomy" id="29817"/>
    <lineage>
        <taxon>Eukaryota</taxon>
        <taxon>Viridiplantae</taxon>
        <taxon>Streptophyta</taxon>
        <taxon>Embryophyta</taxon>
        <taxon>Tracheophyta</taxon>
        <taxon>Spermatophyta</taxon>
        <taxon>Magnoliopsida</taxon>
        <taxon>Liliopsida</taxon>
        <taxon>Asparagales</taxon>
        <taxon>Iridaceae</taxon>
        <taxon>Iridoideae</taxon>
        <taxon>Irideae</taxon>
        <taxon>Iris</taxon>
    </lineage>
</organism>
<dbReference type="Pfam" id="PF16796">
    <property type="entry name" value="Microtub_bd"/>
    <property type="match status" value="1"/>
</dbReference>
<dbReference type="SUPFAM" id="SSF52540">
    <property type="entry name" value="P-loop containing nucleoside triphosphate hydrolases"/>
    <property type="match status" value="1"/>
</dbReference>
<keyword evidence="4" id="KW-0067">ATP-binding</keyword>
<protein>
    <submittedName>
        <fullName evidence="8">Kinesin-like protein KIN-14Q isoform X2</fullName>
    </submittedName>
</protein>
<feature type="domain" description="Kinesin motor" evidence="7">
    <location>
        <begin position="406"/>
        <end position="553"/>
    </location>
</feature>
<dbReference type="GO" id="GO:0003777">
    <property type="term" value="F:microtubule motor activity"/>
    <property type="evidence" value="ECO:0007669"/>
    <property type="project" value="InterPro"/>
</dbReference>
<evidence type="ECO:0000259" key="7">
    <source>
        <dbReference type="PROSITE" id="PS50067"/>
    </source>
</evidence>
<feature type="binding site" evidence="4">
    <location>
        <begin position="489"/>
        <end position="496"/>
    </location>
    <ligand>
        <name>ATP</name>
        <dbReference type="ChEBI" id="CHEBI:30616"/>
    </ligand>
</feature>
<dbReference type="GO" id="GO:0005524">
    <property type="term" value="F:ATP binding"/>
    <property type="evidence" value="ECO:0007669"/>
    <property type="project" value="UniProtKB-UniRule"/>
</dbReference>
<evidence type="ECO:0000259" key="6">
    <source>
        <dbReference type="PROSITE" id="PS50021"/>
    </source>
</evidence>
<dbReference type="Pfam" id="PF00307">
    <property type="entry name" value="CH"/>
    <property type="match status" value="1"/>
</dbReference>
<dbReference type="SMART" id="SM00129">
    <property type="entry name" value="KISc"/>
    <property type="match status" value="1"/>
</dbReference>
<dbReference type="InterPro" id="IPR036961">
    <property type="entry name" value="Kinesin_motor_dom_sf"/>
</dbReference>
<dbReference type="CDD" id="cd21203">
    <property type="entry name" value="CH_AtKIN14-like"/>
    <property type="match status" value="1"/>
</dbReference>
<dbReference type="PANTHER" id="PTHR47972">
    <property type="entry name" value="KINESIN-LIKE PROTEIN KLP-3"/>
    <property type="match status" value="1"/>
</dbReference>